<evidence type="ECO:0000313" key="1">
    <source>
        <dbReference type="Proteomes" id="UP000515204"/>
    </source>
</evidence>
<organism evidence="1 2">
    <name type="scientific">Dinoponera quadriceps</name>
    <name type="common">South American ant</name>
    <dbReference type="NCBI Taxonomy" id="609295"/>
    <lineage>
        <taxon>Eukaryota</taxon>
        <taxon>Metazoa</taxon>
        <taxon>Ecdysozoa</taxon>
        <taxon>Arthropoda</taxon>
        <taxon>Hexapoda</taxon>
        <taxon>Insecta</taxon>
        <taxon>Pterygota</taxon>
        <taxon>Neoptera</taxon>
        <taxon>Endopterygota</taxon>
        <taxon>Hymenoptera</taxon>
        <taxon>Apocrita</taxon>
        <taxon>Aculeata</taxon>
        <taxon>Formicoidea</taxon>
        <taxon>Formicidae</taxon>
        <taxon>Ponerinae</taxon>
        <taxon>Ponerini</taxon>
        <taxon>Dinoponera</taxon>
    </lineage>
</organism>
<name>A0A6P3XQB1_DINQU</name>
<dbReference type="GeneID" id="106747501"/>
<reference evidence="2" key="1">
    <citation type="submission" date="2025-08" db="UniProtKB">
        <authorList>
            <consortium name="RefSeq"/>
        </authorList>
    </citation>
    <scope>IDENTIFICATION</scope>
</reference>
<dbReference type="KEGG" id="dqu:106747501"/>
<dbReference type="AlphaFoldDB" id="A0A6P3XQB1"/>
<dbReference type="OrthoDB" id="10597127at2759"/>
<evidence type="ECO:0000313" key="2">
    <source>
        <dbReference type="RefSeq" id="XP_014480556.1"/>
    </source>
</evidence>
<dbReference type="Proteomes" id="UP000515204">
    <property type="component" value="Unplaced"/>
</dbReference>
<proteinExistence type="predicted"/>
<accession>A0A6P3XQB1</accession>
<protein>
    <submittedName>
        <fullName evidence="2">Uncharacterized protein LOC106747501</fullName>
    </submittedName>
</protein>
<gene>
    <name evidence="2" type="primary">LOC106747501</name>
</gene>
<dbReference type="RefSeq" id="XP_014480556.1">
    <property type="nucleotide sequence ID" value="XM_014625070.1"/>
</dbReference>
<keyword evidence="1" id="KW-1185">Reference proteome</keyword>
<sequence>MFRARRGDQHRSGQFRLKINDLPELAATWWMRMPYRRIRFGPSKIGCKTCGGTWLTLSSWYFVGTNPAITPAVIFLLRIVAEEAKRSEIGEWGTAVCQSQVSDPWTRREMH</sequence>